<dbReference type="KEGG" id="yti:FNA67_11240"/>
<dbReference type="InterPro" id="IPR002020">
    <property type="entry name" value="Citrate_synthase"/>
</dbReference>
<dbReference type="EMBL" id="CP041690">
    <property type="protein sequence ID" value="QEE20710.1"/>
    <property type="molecule type" value="Genomic_DNA"/>
</dbReference>
<keyword evidence="4" id="KW-1185">Reference proteome</keyword>
<dbReference type="GO" id="GO:0005975">
    <property type="term" value="P:carbohydrate metabolic process"/>
    <property type="evidence" value="ECO:0007669"/>
    <property type="project" value="TreeGrafter"/>
</dbReference>
<reference evidence="3 4" key="1">
    <citation type="journal article" date="2015" name="Int. J. Syst. Evol. Microbiol.">
        <title>Youhaiella tibetensis gen. nov., sp. nov., isolated from subsurface sediment.</title>
        <authorList>
            <person name="Wang Y.X."/>
            <person name="Huang F.Q."/>
            <person name="Nogi Y."/>
            <person name="Pang S.J."/>
            <person name="Wang P.K."/>
            <person name="Lv J."/>
        </authorList>
    </citation>
    <scope>NUCLEOTIDE SEQUENCE [LARGE SCALE GENOMIC DNA]</scope>
    <source>
        <strain evidence="4">fig4</strain>
    </source>
</reference>
<evidence type="ECO:0000313" key="4">
    <source>
        <dbReference type="Proteomes" id="UP000321062"/>
    </source>
</evidence>
<accession>A0A5B9DMY9</accession>
<dbReference type="PANTHER" id="PTHR11739">
    <property type="entry name" value="CITRATE SYNTHASE"/>
    <property type="match status" value="1"/>
</dbReference>
<dbReference type="GO" id="GO:0046912">
    <property type="term" value="F:acyltransferase activity, acyl groups converted into alkyl on transfer"/>
    <property type="evidence" value="ECO:0007669"/>
    <property type="project" value="InterPro"/>
</dbReference>
<dbReference type="PANTHER" id="PTHR11739:SF4">
    <property type="entry name" value="CITRATE SYNTHASE, PEROXISOMAL"/>
    <property type="match status" value="1"/>
</dbReference>
<evidence type="ECO:0000256" key="2">
    <source>
        <dbReference type="ARBA" id="ARBA00022679"/>
    </source>
</evidence>
<protein>
    <submittedName>
        <fullName evidence="3">Citrate synthase</fullName>
    </submittedName>
</protein>
<dbReference type="InterPro" id="IPR036969">
    <property type="entry name" value="Citrate_synthase_sf"/>
</dbReference>
<evidence type="ECO:0000256" key="1">
    <source>
        <dbReference type="ARBA" id="ARBA00010566"/>
    </source>
</evidence>
<dbReference type="Proteomes" id="UP000321062">
    <property type="component" value="Chromosome"/>
</dbReference>
<dbReference type="OrthoDB" id="9800864at2"/>
<name>A0A5B9DMY9_9HYPH</name>
<gene>
    <name evidence="3" type="ORF">FNA67_11240</name>
</gene>
<dbReference type="AlphaFoldDB" id="A0A5B9DMY9"/>
<proteinExistence type="inferred from homology"/>
<organism evidence="3 4">
    <name type="scientific">Paradevosia tibetensis</name>
    <dbReference type="NCBI Taxonomy" id="1447062"/>
    <lineage>
        <taxon>Bacteria</taxon>
        <taxon>Pseudomonadati</taxon>
        <taxon>Pseudomonadota</taxon>
        <taxon>Alphaproteobacteria</taxon>
        <taxon>Hyphomicrobiales</taxon>
        <taxon>Devosiaceae</taxon>
        <taxon>Paradevosia</taxon>
    </lineage>
</organism>
<dbReference type="PRINTS" id="PR00143">
    <property type="entry name" value="CITRTSNTHASE"/>
</dbReference>
<dbReference type="Gene3D" id="1.10.580.10">
    <property type="entry name" value="Citrate Synthase, domain 1"/>
    <property type="match status" value="2"/>
</dbReference>
<dbReference type="GO" id="GO:0005829">
    <property type="term" value="C:cytosol"/>
    <property type="evidence" value="ECO:0007669"/>
    <property type="project" value="TreeGrafter"/>
</dbReference>
<sequence>MLSDWMTSSEALAVLGTQPQTLYANVSRGRIRSKKDPADSRRSLYSGEDVRRLAGRGTGRRKAETVASEAIRWGDPILPSAISTVADGRLYYRGRDVVQLAGRATLEDVAALLWQGRAVKLANGEPGSGEPLEAAFLLLAGRAAHDMPSLGRSTAVLKREAESVLGTLVGAITGGRTGAIHERAATAWGKPEATDAIRKALVLLADHELNASAFAARVTASTGAALSAAALSGLCTLTGPLHGGAAAGVSALVGAVERDGAERAVRDWLAQARPLPTFGHRLYPQGDIRAQVLLEALPVPPAFSALSAVAERVVGERPNVDFALAAMTAAYGLPGDAPLQLFAMARCVGWLAHALEQVEGGELIRPRAHYVGEAMEQR</sequence>
<dbReference type="CDD" id="cd06102">
    <property type="entry name" value="citrate_synt_like_2"/>
    <property type="match status" value="1"/>
</dbReference>
<dbReference type="InterPro" id="IPR016142">
    <property type="entry name" value="Citrate_synth-like_lrg_a-sub"/>
</dbReference>
<comment type="similarity">
    <text evidence="1">Belongs to the citrate synthase family.</text>
</comment>
<dbReference type="Pfam" id="PF00285">
    <property type="entry name" value="Citrate_synt"/>
    <property type="match status" value="2"/>
</dbReference>
<dbReference type="SUPFAM" id="SSF48256">
    <property type="entry name" value="Citrate synthase"/>
    <property type="match status" value="1"/>
</dbReference>
<evidence type="ECO:0000313" key="3">
    <source>
        <dbReference type="EMBL" id="QEE20710.1"/>
    </source>
</evidence>
<keyword evidence="2" id="KW-0808">Transferase</keyword>
<dbReference type="GO" id="GO:0006099">
    <property type="term" value="P:tricarboxylic acid cycle"/>
    <property type="evidence" value="ECO:0007669"/>
    <property type="project" value="TreeGrafter"/>
</dbReference>